<reference evidence="1 2" key="1">
    <citation type="submission" date="2016-12" db="EMBL/GenBank/DDBJ databases">
        <title>Domibacillus antri genome sequencing.</title>
        <authorList>
            <person name="Verma A."/>
            <person name="Krishnamurthi S."/>
        </authorList>
    </citation>
    <scope>NUCLEOTIDE SEQUENCE [LARGE SCALE GENOMIC DNA]</scope>
    <source>
        <strain evidence="1 2">XD80</strain>
    </source>
</reference>
<dbReference type="Pfam" id="PF07293">
    <property type="entry name" value="DUF1450"/>
    <property type="match status" value="1"/>
</dbReference>
<dbReference type="EMBL" id="MSDU01000043">
    <property type="protein sequence ID" value="OLN21491.1"/>
    <property type="molecule type" value="Genomic_DNA"/>
</dbReference>
<dbReference type="OrthoDB" id="2972571at2"/>
<sequence length="77" mass="8934">MIEKVSFCSKNLVRFSGIVQESIEKVQDPKMDTKIHKCLRNCRSCSKRPFILINDLNYIHGLDNQDLLKKINAEIGR</sequence>
<accession>A0A1Q8Q2F8</accession>
<dbReference type="AlphaFoldDB" id="A0A1Q8Q2F8"/>
<evidence type="ECO:0008006" key="3">
    <source>
        <dbReference type="Google" id="ProtNLM"/>
    </source>
</evidence>
<dbReference type="InterPro" id="IPR009910">
    <property type="entry name" value="DUF1450"/>
</dbReference>
<dbReference type="STRING" id="1714264.BTO30_14635"/>
<dbReference type="RefSeq" id="WP_075399454.1">
    <property type="nucleotide sequence ID" value="NZ_MSDU01000043.1"/>
</dbReference>
<proteinExistence type="predicted"/>
<gene>
    <name evidence="1" type="ORF">BTO30_14635</name>
</gene>
<dbReference type="Proteomes" id="UP000185568">
    <property type="component" value="Unassembled WGS sequence"/>
</dbReference>
<keyword evidence="2" id="KW-1185">Reference proteome</keyword>
<comment type="caution">
    <text evidence="1">The sequence shown here is derived from an EMBL/GenBank/DDBJ whole genome shotgun (WGS) entry which is preliminary data.</text>
</comment>
<organism evidence="1 2">
    <name type="scientific">Domibacillus antri</name>
    <dbReference type="NCBI Taxonomy" id="1714264"/>
    <lineage>
        <taxon>Bacteria</taxon>
        <taxon>Bacillati</taxon>
        <taxon>Bacillota</taxon>
        <taxon>Bacilli</taxon>
        <taxon>Bacillales</taxon>
        <taxon>Bacillaceae</taxon>
        <taxon>Domibacillus</taxon>
    </lineage>
</organism>
<name>A0A1Q8Q2F8_9BACI</name>
<evidence type="ECO:0000313" key="2">
    <source>
        <dbReference type="Proteomes" id="UP000185568"/>
    </source>
</evidence>
<evidence type="ECO:0000313" key="1">
    <source>
        <dbReference type="EMBL" id="OLN21491.1"/>
    </source>
</evidence>
<protein>
    <recommendedName>
        <fullName evidence="3">DUF1450 domain-containing protein</fullName>
    </recommendedName>
</protein>